<dbReference type="Gene3D" id="3.20.20.450">
    <property type="entry name" value="EAL domain"/>
    <property type="match status" value="1"/>
</dbReference>
<feature type="compositionally biased region" description="Low complexity" evidence="1">
    <location>
        <begin position="20"/>
        <end position="29"/>
    </location>
</feature>
<dbReference type="PROSITE" id="PS50113">
    <property type="entry name" value="PAC"/>
    <property type="match status" value="1"/>
</dbReference>
<gene>
    <name evidence="7" type="ORF">BKA21_000873</name>
    <name evidence="6" type="ORF">Col01nite_24000</name>
</gene>
<feature type="region of interest" description="Disordered" evidence="1">
    <location>
        <begin position="1"/>
        <end position="29"/>
    </location>
</feature>
<feature type="domain" description="PAS" evidence="2">
    <location>
        <begin position="312"/>
        <end position="384"/>
    </location>
</feature>
<dbReference type="Pfam" id="PF00990">
    <property type="entry name" value="GGDEF"/>
    <property type="match status" value="1"/>
</dbReference>
<dbReference type="InterPro" id="IPR035965">
    <property type="entry name" value="PAS-like_dom_sf"/>
</dbReference>
<evidence type="ECO:0000313" key="9">
    <source>
        <dbReference type="Proteomes" id="UP000618382"/>
    </source>
</evidence>
<dbReference type="InterPro" id="IPR035919">
    <property type="entry name" value="EAL_sf"/>
</dbReference>
<dbReference type="Proteomes" id="UP000577956">
    <property type="component" value="Unassembled WGS sequence"/>
</dbReference>
<dbReference type="InterPro" id="IPR043128">
    <property type="entry name" value="Rev_trsase/Diguanyl_cyclase"/>
</dbReference>
<feature type="domain" description="PAS" evidence="2">
    <location>
        <begin position="842"/>
        <end position="916"/>
    </location>
</feature>
<dbReference type="InterPro" id="IPR000160">
    <property type="entry name" value="GGDEF_dom"/>
</dbReference>
<dbReference type="NCBIfam" id="TIGR00254">
    <property type="entry name" value="GGDEF"/>
    <property type="match status" value="1"/>
</dbReference>
<feature type="domain" description="PAS" evidence="2">
    <location>
        <begin position="708"/>
        <end position="768"/>
    </location>
</feature>
<protein>
    <submittedName>
        <fullName evidence="7">Diguanylate cyclase (GGDEF)-like protein/PAS domain S-box-containing protein</fullName>
    </submittedName>
</protein>
<dbReference type="InterPro" id="IPR013655">
    <property type="entry name" value="PAS_fold_3"/>
</dbReference>
<dbReference type="SMART" id="SM00091">
    <property type="entry name" value="PAS"/>
    <property type="match status" value="6"/>
</dbReference>
<sequence>MTDEVRISTRTPLDLPVPGPAARAPGAPGSPATAAAAIAVSAELHRVAELAALVAGHATAFVRLRGESAPTAVQGRPAHASDPRARSLCERTLASGVPTVEPDLAADDAGGEARSAAAFPVALPDGTVVGALCVVDAVPRRLDPRARRALALLAGQAGAVLALERARRAADDSASGLAVAAARSAQAEAVLTAVLDHAPGPIFAKDLTGRFLLANAPTHEVLGREPGTVVGHRLDEMLPADVAETLNRNDAMVAANGPQMLVETAPGPDGVPREYLASKFPLRDGAGVIWGIGGVSVDVTAARQLADEIAVAENRYRSLAEQSTTAVLVTAGPEQVVRWSNDAAARVHGTSWARRLVGRSLLDLVDPSERDALREAYTHVLAGQVLRTRTHRAHRSGTGRATVDVHARRILWEGEPAVLTELVDVSDEAERTEQVERSQQRLAALFDQAPVGYAEATPDGRLVAVNGHLAALLDRTSGPLREDVLAADVAVPADRPALREAVRTVGAGGDDVAVTCTLRTRTGGRLPARVHVGAVRAPDGTVSAIALVVVDDTDHARRHAAADARDRRADDLLRALPDAVLECDAEGVVLHVNERAATLLGYPATALVGRPFEDLVPDAHQQRLLRASAGVPVAAGGLEVDARRGDGTTVRVQVLVGSAGAPGSTAFVATARPVADVPAPVPVTHGTAPHGTATTGDAPPGPVGPTPDRGMLAGLLDAATGQAVLATDLDGVVTAINPGAEELLGEPAHLVVGRHLDDVVDPADLEALFAEAADPAARWRGLVHGTATDRSRLCRYRTSGGTQREVLQSVTVEQGDDGPVGLLVVATDITEGMRRVRVLADSEQRFRLAFDNASTGMALVGLSGADRGRYLQVNDALCAMLEYTHDELVGSEVAAVVDPEDLSEGMEVMGRVARGELERFRGERRFRRSDGTPVWVDLSVALARGEDGAPAYVVSQYLDVTARKAAEAALTHAALFDALTGLANRALLVDHMEQEIARARRTGSRLGLIYLDLDNFKDVNDSLGHDAGDALLVEVADRLRRCVRDVDTTARLGGDEFVVLCTGLTSLDELVALARRIEHVLALDIVVGATSVSVTASVGLSFPETADVRAEDMLRDADAAMYQAKRNGRHRYEVADPALQARALRQVSLEAELRQALRDAEHGDAPPGQGLHLVYQPGFDMTTGRLVSVEALLRWHHPVRGLLLPGAFLDVAEERALMWPLGLWILRTAIRQAGRWRDRFGDAAPQLWVNVSAGQLGRNQLAGQVQGMLAEHRLAPSSLCLELTERQVVRSAHSTMDDLETLRAAGVGVAVDDFGTGHAGMEYLRRLPVSMMKIDRLFITDVDDDPTQAAITASMVAMGRSMNLTVVAEGVETDAQHAAVVRLGVDLAQGFGLARPTDVAGIDALLDGGAADVAEDAPPS</sequence>
<dbReference type="CDD" id="cd01948">
    <property type="entry name" value="EAL"/>
    <property type="match status" value="1"/>
</dbReference>
<dbReference type="PANTHER" id="PTHR44757:SF2">
    <property type="entry name" value="BIOFILM ARCHITECTURE MAINTENANCE PROTEIN MBAA"/>
    <property type="match status" value="1"/>
</dbReference>
<feature type="compositionally biased region" description="Low complexity" evidence="1">
    <location>
        <begin position="679"/>
        <end position="698"/>
    </location>
</feature>
<dbReference type="CDD" id="cd00130">
    <property type="entry name" value="PAS"/>
    <property type="match status" value="5"/>
</dbReference>
<evidence type="ECO:0000259" key="3">
    <source>
        <dbReference type="PROSITE" id="PS50113"/>
    </source>
</evidence>
<dbReference type="SUPFAM" id="SSF55785">
    <property type="entry name" value="PYP-like sensor domain (PAS domain)"/>
    <property type="match status" value="6"/>
</dbReference>
<feature type="domain" description="EAL" evidence="4">
    <location>
        <begin position="1146"/>
        <end position="1410"/>
    </location>
</feature>
<dbReference type="InterPro" id="IPR000014">
    <property type="entry name" value="PAS"/>
</dbReference>
<dbReference type="InterPro" id="IPR001633">
    <property type="entry name" value="EAL_dom"/>
</dbReference>
<dbReference type="PROSITE" id="PS50887">
    <property type="entry name" value="GGDEF"/>
    <property type="match status" value="1"/>
</dbReference>
<name>A0A7Y9JY16_9CELL</name>
<dbReference type="PANTHER" id="PTHR44757">
    <property type="entry name" value="DIGUANYLATE CYCLASE DGCP"/>
    <property type="match status" value="1"/>
</dbReference>
<dbReference type="InterPro" id="IPR029787">
    <property type="entry name" value="Nucleotide_cyclase"/>
</dbReference>
<dbReference type="SMART" id="SM00052">
    <property type="entry name" value="EAL"/>
    <property type="match status" value="1"/>
</dbReference>
<dbReference type="InterPro" id="IPR001610">
    <property type="entry name" value="PAC"/>
</dbReference>
<accession>A0A7Y9JY16</accession>
<dbReference type="Pfam" id="PF08447">
    <property type="entry name" value="PAS_3"/>
    <property type="match status" value="1"/>
</dbReference>
<feature type="domain" description="PAS" evidence="2">
    <location>
        <begin position="187"/>
        <end position="256"/>
    </location>
</feature>
<dbReference type="InterPro" id="IPR052155">
    <property type="entry name" value="Biofilm_reg_signaling"/>
</dbReference>
<dbReference type="SMART" id="SM00086">
    <property type="entry name" value="PAC"/>
    <property type="match status" value="3"/>
</dbReference>
<dbReference type="PROSITE" id="PS50112">
    <property type="entry name" value="PAS"/>
    <property type="match status" value="5"/>
</dbReference>
<evidence type="ECO:0000259" key="4">
    <source>
        <dbReference type="PROSITE" id="PS50883"/>
    </source>
</evidence>
<evidence type="ECO:0000256" key="1">
    <source>
        <dbReference type="SAM" id="MobiDB-lite"/>
    </source>
</evidence>
<feature type="region of interest" description="Disordered" evidence="1">
    <location>
        <begin position="679"/>
        <end position="707"/>
    </location>
</feature>
<dbReference type="Gene3D" id="3.30.70.270">
    <property type="match status" value="1"/>
</dbReference>
<reference evidence="7 8" key="1">
    <citation type="submission" date="2020-07" db="EMBL/GenBank/DDBJ databases">
        <title>Sequencing the genomes of 1000 actinobacteria strains.</title>
        <authorList>
            <person name="Klenk H.-P."/>
        </authorList>
    </citation>
    <scope>NUCLEOTIDE SEQUENCE [LARGE SCALE GENOMIC DNA]</scope>
    <source>
        <strain evidence="7 8">DSM 24482</strain>
    </source>
</reference>
<dbReference type="Pfam" id="PF00563">
    <property type="entry name" value="EAL"/>
    <property type="match status" value="1"/>
</dbReference>
<dbReference type="FunFam" id="3.30.70.270:FF:000001">
    <property type="entry name" value="Diguanylate cyclase domain protein"/>
    <property type="match status" value="1"/>
</dbReference>
<dbReference type="Pfam" id="PF08448">
    <property type="entry name" value="PAS_4"/>
    <property type="match status" value="5"/>
</dbReference>
<dbReference type="Proteomes" id="UP000618382">
    <property type="component" value="Unassembled WGS sequence"/>
</dbReference>
<feature type="domain" description="PAS" evidence="2">
    <location>
        <begin position="565"/>
        <end position="618"/>
    </location>
</feature>
<evidence type="ECO:0000259" key="5">
    <source>
        <dbReference type="PROSITE" id="PS50887"/>
    </source>
</evidence>
<evidence type="ECO:0000313" key="8">
    <source>
        <dbReference type="Proteomes" id="UP000577956"/>
    </source>
</evidence>
<dbReference type="RefSeq" id="WP_170209135.1">
    <property type="nucleotide sequence ID" value="NZ_BAABFI010000005.1"/>
</dbReference>
<proteinExistence type="predicted"/>
<dbReference type="SMART" id="SM00267">
    <property type="entry name" value="GGDEF"/>
    <property type="match status" value="1"/>
</dbReference>
<feature type="domain" description="PAC" evidence="3">
    <location>
        <begin position="920"/>
        <end position="972"/>
    </location>
</feature>
<dbReference type="Gene3D" id="3.30.450.20">
    <property type="entry name" value="PAS domain"/>
    <property type="match status" value="6"/>
</dbReference>
<dbReference type="CDD" id="cd01949">
    <property type="entry name" value="GGDEF"/>
    <property type="match status" value="1"/>
</dbReference>
<evidence type="ECO:0000313" key="6">
    <source>
        <dbReference type="EMBL" id="GIG33241.1"/>
    </source>
</evidence>
<dbReference type="EMBL" id="JACCBK010000001">
    <property type="protein sequence ID" value="NYD85324.1"/>
    <property type="molecule type" value="Genomic_DNA"/>
</dbReference>
<dbReference type="SUPFAM" id="SSF55781">
    <property type="entry name" value="GAF domain-like"/>
    <property type="match status" value="1"/>
</dbReference>
<dbReference type="PROSITE" id="PS50883">
    <property type="entry name" value="EAL"/>
    <property type="match status" value="1"/>
</dbReference>
<dbReference type="InterPro" id="IPR029016">
    <property type="entry name" value="GAF-like_dom_sf"/>
</dbReference>
<dbReference type="Gene3D" id="3.30.450.40">
    <property type="match status" value="1"/>
</dbReference>
<reference evidence="6 9" key="2">
    <citation type="submission" date="2021-01" db="EMBL/GenBank/DDBJ databases">
        <title>Whole genome shotgun sequence of Cellulomonas oligotrophica NBRC 109435.</title>
        <authorList>
            <person name="Komaki H."/>
            <person name="Tamura T."/>
        </authorList>
    </citation>
    <scope>NUCLEOTIDE SEQUENCE [LARGE SCALE GENOMIC DNA]</scope>
    <source>
        <strain evidence="6 9">NBRC 109435</strain>
    </source>
</reference>
<dbReference type="InterPro" id="IPR000700">
    <property type="entry name" value="PAS-assoc_C"/>
</dbReference>
<comment type="caution">
    <text evidence="7">The sequence shown here is derived from an EMBL/GenBank/DDBJ whole genome shotgun (WGS) entry which is preliminary data.</text>
</comment>
<dbReference type="SUPFAM" id="SSF141868">
    <property type="entry name" value="EAL domain-like"/>
    <property type="match status" value="1"/>
</dbReference>
<dbReference type="SUPFAM" id="SSF55073">
    <property type="entry name" value="Nucleotide cyclase"/>
    <property type="match status" value="1"/>
</dbReference>
<evidence type="ECO:0000259" key="2">
    <source>
        <dbReference type="PROSITE" id="PS50112"/>
    </source>
</evidence>
<feature type="domain" description="GGDEF" evidence="5">
    <location>
        <begin position="1004"/>
        <end position="1137"/>
    </location>
</feature>
<dbReference type="InterPro" id="IPR013656">
    <property type="entry name" value="PAS_4"/>
</dbReference>
<keyword evidence="9" id="KW-1185">Reference proteome</keyword>
<evidence type="ECO:0000313" key="7">
    <source>
        <dbReference type="EMBL" id="NYD85324.1"/>
    </source>
</evidence>
<organism evidence="7 8">
    <name type="scientific">Cellulomonas oligotrophica</name>
    <dbReference type="NCBI Taxonomy" id="931536"/>
    <lineage>
        <taxon>Bacteria</taxon>
        <taxon>Bacillati</taxon>
        <taxon>Actinomycetota</taxon>
        <taxon>Actinomycetes</taxon>
        <taxon>Micrococcales</taxon>
        <taxon>Cellulomonadaceae</taxon>
        <taxon>Cellulomonas</taxon>
    </lineage>
</organism>
<dbReference type="EMBL" id="BONN01000006">
    <property type="protein sequence ID" value="GIG33241.1"/>
    <property type="molecule type" value="Genomic_DNA"/>
</dbReference>
<dbReference type="NCBIfam" id="TIGR00229">
    <property type="entry name" value="sensory_box"/>
    <property type="match status" value="4"/>
</dbReference>